<evidence type="ECO:0000313" key="2">
    <source>
        <dbReference type="Proteomes" id="UP001150581"/>
    </source>
</evidence>
<dbReference type="Proteomes" id="UP001150581">
    <property type="component" value="Unassembled WGS sequence"/>
</dbReference>
<comment type="caution">
    <text evidence="1">The sequence shown here is derived from an EMBL/GenBank/DDBJ whole genome shotgun (WGS) entry which is preliminary data.</text>
</comment>
<reference evidence="1" key="1">
    <citation type="submission" date="2022-07" db="EMBL/GenBank/DDBJ databases">
        <title>Phylogenomic reconstructions and comparative analyses of Kickxellomycotina fungi.</title>
        <authorList>
            <person name="Reynolds N.K."/>
            <person name="Stajich J.E."/>
            <person name="Barry K."/>
            <person name="Grigoriev I.V."/>
            <person name="Crous P."/>
            <person name="Smith M.E."/>
        </authorList>
    </citation>
    <scope>NUCLEOTIDE SEQUENCE</scope>
    <source>
        <strain evidence="1">Benny 63K</strain>
    </source>
</reference>
<gene>
    <name evidence="1" type="ORF">LPJ66_005912</name>
</gene>
<name>A0ACC1IDT0_9FUNG</name>
<accession>A0ACC1IDT0</accession>
<proteinExistence type="predicted"/>
<feature type="non-terminal residue" evidence="1">
    <location>
        <position position="674"/>
    </location>
</feature>
<sequence length="674" mass="76248">MEQSEWTGSQSYAGDIMASRNSYSNARISCAPNTATHTATGAESSQTLPSYGIYGIRGNPIPSNETSLAGSAQLQKSPTEQTSNSTTGNFNTGIIFSEKPLPSHETIEDLETTRTRQLWVIFTWLVTWWIPSPFLNWCGRMKRPDVRMAWREKVAICIVIFFIWSILLFIIIGLGLLLCPKEYVWTMDEVAGRTSPRDAYVAMRGRVYDIAEFANQKHGLKSFEASKELMLMFAGQDINASFPVSVRMACPSLVSKKDDPKYDMYLTMADATVLQAFPFTHKVGALSSSKEMSDPSFYGKYVVPTMNKFKKGDVVWDYDWINSMHVDQGKYWRVINKEVFNLEDYFATIDYPGNTDKKWQFLNNHIVNIFDDKGSGSTDITKEWSEIPWDAQDQLANYNCMKNLFYVGRVDDRQSVRCLFTNYMLLAFACVLMTIVLVKFLAAMQFGAKNRPLTPNKFVVCQVPCYTEDEASLVKTIDSLAGLEYDDKHKLIFVICDGNIVGSGNEKSTPRIVLDILGVDPEYDPPGRDYLAIAEGSRRHNIGKVYSGLYEFEGHVVPFMVVVKVGTPDESNRSGNRGKRDSQILLMSFFNKVHFDLPMTPLELEIYHQMRHIIGVNPRDFEYLLQVDADTEVMPDSLSRLIAACSSDQRIAGICGETMLGNESKSWTTMMQVY</sequence>
<keyword evidence="2" id="KW-1185">Reference proteome</keyword>
<protein>
    <submittedName>
        <fullName evidence="1">Uncharacterized protein</fullName>
    </submittedName>
</protein>
<organism evidence="1 2">
    <name type="scientific">Kickxella alabastrina</name>
    <dbReference type="NCBI Taxonomy" id="61397"/>
    <lineage>
        <taxon>Eukaryota</taxon>
        <taxon>Fungi</taxon>
        <taxon>Fungi incertae sedis</taxon>
        <taxon>Zoopagomycota</taxon>
        <taxon>Kickxellomycotina</taxon>
        <taxon>Kickxellomycetes</taxon>
        <taxon>Kickxellales</taxon>
        <taxon>Kickxellaceae</taxon>
        <taxon>Kickxella</taxon>
    </lineage>
</organism>
<evidence type="ECO:0000313" key="1">
    <source>
        <dbReference type="EMBL" id="KAJ1893175.1"/>
    </source>
</evidence>
<dbReference type="EMBL" id="JANBPG010000873">
    <property type="protein sequence ID" value="KAJ1893175.1"/>
    <property type="molecule type" value="Genomic_DNA"/>
</dbReference>